<dbReference type="PROSITE" id="PS51278">
    <property type="entry name" value="GATASE_TYPE_2"/>
    <property type="match status" value="1"/>
</dbReference>
<feature type="domain" description="Glutamine amidotransferase type-2" evidence="11">
    <location>
        <begin position="2"/>
        <end position="214"/>
    </location>
</feature>
<dbReference type="Proteomes" id="UP000477779">
    <property type="component" value="Unassembled WGS sequence"/>
</dbReference>
<dbReference type="InterPro" id="IPR029055">
    <property type="entry name" value="Ntn_hydrolases_N"/>
</dbReference>
<dbReference type="InterPro" id="IPR017932">
    <property type="entry name" value="GATase_2_dom"/>
</dbReference>
<feature type="active site" description="For GATase activity" evidence="9">
    <location>
        <position position="2"/>
    </location>
</feature>
<gene>
    <name evidence="12" type="ORF">G3561_04185</name>
    <name evidence="13" type="ORF">GCE86_30110</name>
</gene>
<evidence type="ECO:0000256" key="3">
    <source>
        <dbReference type="ARBA" id="ARBA00012737"/>
    </source>
</evidence>
<dbReference type="Gene3D" id="3.40.50.620">
    <property type="entry name" value="HUPs"/>
    <property type="match status" value="1"/>
</dbReference>
<dbReference type="InterPro" id="IPR001962">
    <property type="entry name" value="Asn_synthase"/>
</dbReference>
<sequence>MCGLAGEFRRDGSRADVAAVERMAATMSDRGPDDSGVWSQGPVALGHRRLKIIDLSAASGQPLVDPAAGLTGVFNGCIYNYRELREELQARGHRFFSSGDSEVVVKAYAEWGPDFVDHLVGMFAVAISERDTGRLVLARDRLGIKPLYLAESPGVVRFASTLPALLAGGGVDTGIDPVALAHYLSFHSIVPPPRTILRGVAKLPPATVRVYEPDGTSRDRVYWDPSFTRAAERAGWSERDWQDALLESLTTAVRRRMVADVPVGVLLSGGLDSSLVVALLAGEGQSGLATFSIGFDAVGGREGDEFVYSDLVAKTFGTDHHQIRVPTGDLLPPLEAAVAAMSEPMVSHDCVAFWLLSQEVARHVKVVQSGQGADEILGGYHWYPPLAGADRDRALETYAKAFFDRDAAGLARVLNPAWLADGDPAREFVAAHLGRPGAQTAVDAGLRIDTQVMLTDDPVKRVDNMTMAHGLEARVPFLDHEFVELAASCPPELKLAQGGKGVLKEIGRRVLPHEVIDRPKGYFPVPGLTHLEDKLLDRVRDALTAPEARRRDLFRADYVDALLADPNAELTPLNGNKLWQLGLLEMWLQSHGID</sequence>
<evidence type="ECO:0000259" key="11">
    <source>
        <dbReference type="PROSITE" id="PS51278"/>
    </source>
</evidence>
<dbReference type="GO" id="GO:0004066">
    <property type="term" value="F:asparagine synthase (glutamine-hydrolyzing) activity"/>
    <property type="evidence" value="ECO:0007669"/>
    <property type="project" value="UniProtKB-EC"/>
</dbReference>
<dbReference type="SUPFAM" id="SSF56235">
    <property type="entry name" value="N-terminal nucleophile aminohydrolases (Ntn hydrolases)"/>
    <property type="match status" value="1"/>
</dbReference>
<dbReference type="GO" id="GO:0005829">
    <property type="term" value="C:cytosol"/>
    <property type="evidence" value="ECO:0007669"/>
    <property type="project" value="TreeGrafter"/>
</dbReference>
<evidence type="ECO:0000256" key="4">
    <source>
        <dbReference type="ARBA" id="ARBA00022741"/>
    </source>
</evidence>
<protein>
    <recommendedName>
        <fullName evidence="3">asparagine synthase (glutamine-hydrolyzing)</fullName>
        <ecNumber evidence="3">6.3.5.4</ecNumber>
    </recommendedName>
</protein>
<keyword evidence="5 10" id="KW-0067">ATP-binding</keyword>
<evidence type="ECO:0000256" key="6">
    <source>
        <dbReference type="ARBA" id="ARBA00022888"/>
    </source>
</evidence>
<evidence type="ECO:0000313" key="13">
    <source>
        <dbReference type="EMBL" id="QGL50911.1"/>
    </source>
</evidence>
<name>A0AAJ2ZAS1_9ACTN</name>
<dbReference type="Gene3D" id="3.60.20.10">
    <property type="entry name" value="Glutamine Phosphoribosylpyrophosphate, subunit 1, domain 1"/>
    <property type="match status" value="1"/>
</dbReference>
<dbReference type="Pfam" id="PF13537">
    <property type="entry name" value="GATase_7"/>
    <property type="match status" value="1"/>
</dbReference>
<feature type="binding site" evidence="10">
    <location>
        <position position="266"/>
    </location>
    <ligand>
        <name>ATP</name>
        <dbReference type="ChEBI" id="CHEBI:30616"/>
    </ligand>
</feature>
<dbReference type="NCBIfam" id="TIGR03104">
    <property type="entry name" value="trio_amidotrans"/>
    <property type="match status" value="1"/>
</dbReference>
<comment type="similarity">
    <text evidence="2">Belongs to the asparagine synthetase family.</text>
</comment>
<keyword evidence="4 10" id="KW-0547">Nucleotide-binding</keyword>
<dbReference type="GO" id="GO:0006529">
    <property type="term" value="P:asparagine biosynthetic process"/>
    <property type="evidence" value="ECO:0007669"/>
    <property type="project" value="UniProtKB-KW"/>
</dbReference>
<evidence type="ECO:0000313" key="12">
    <source>
        <dbReference type="EMBL" id="NES26755.1"/>
    </source>
</evidence>
<evidence type="ECO:0000256" key="5">
    <source>
        <dbReference type="ARBA" id="ARBA00022840"/>
    </source>
</evidence>
<evidence type="ECO:0000256" key="8">
    <source>
        <dbReference type="ARBA" id="ARBA00048741"/>
    </source>
</evidence>
<dbReference type="InterPro" id="IPR017535">
    <property type="entry name" value="Asparagine_synth"/>
</dbReference>
<reference evidence="12 15" key="2">
    <citation type="submission" date="2020-02" db="EMBL/GenBank/DDBJ databases">
        <title>WGS of Micromonospora spp. isolated from hot spring.</title>
        <authorList>
            <person name="Thawai C."/>
        </authorList>
    </citation>
    <scope>NUCLEOTIDE SEQUENCE [LARGE SCALE GENOMIC DNA]</scope>
    <source>
        <strain evidence="12 15">TMS7</strain>
    </source>
</reference>
<dbReference type="Proteomes" id="UP000402241">
    <property type="component" value="Chromosome"/>
</dbReference>
<dbReference type="PANTHER" id="PTHR43284">
    <property type="entry name" value="ASPARAGINE SYNTHETASE (GLUTAMINE-HYDROLYZING)"/>
    <property type="match status" value="1"/>
</dbReference>
<dbReference type="EC" id="6.3.5.4" evidence="3"/>
<accession>A0AAJ2ZAS1</accession>
<dbReference type="EMBL" id="CP045309">
    <property type="protein sequence ID" value="QGL50911.1"/>
    <property type="molecule type" value="Genomic_DNA"/>
</dbReference>
<evidence type="ECO:0000313" key="14">
    <source>
        <dbReference type="Proteomes" id="UP000402241"/>
    </source>
</evidence>
<keyword evidence="14" id="KW-1185">Reference proteome</keyword>
<feature type="binding site" evidence="10">
    <location>
        <position position="100"/>
    </location>
    <ligand>
        <name>L-glutamine</name>
        <dbReference type="ChEBI" id="CHEBI:58359"/>
    </ligand>
</feature>
<dbReference type="SUPFAM" id="SSF52402">
    <property type="entry name" value="Adenine nucleotide alpha hydrolases-like"/>
    <property type="match status" value="1"/>
</dbReference>
<dbReference type="InterPro" id="IPR051786">
    <property type="entry name" value="ASN_synthetase/amidase"/>
</dbReference>
<comment type="pathway">
    <text evidence="1">Amino-acid biosynthesis; L-asparagine biosynthesis; L-asparagine from L-aspartate (L-Gln route): step 1/1.</text>
</comment>
<dbReference type="CDD" id="cd01991">
    <property type="entry name" value="Asn_synthase_B_C"/>
    <property type="match status" value="1"/>
</dbReference>
<evidence type="ECO:0000313" key="15">
    <source>
        <dbReference type="Proteomes" id="UP000477779"/>
    </source>
</evidence>
<evidence type="ECO:0000256" key="9">
    <source>
        <dbReference type="PIRSR" id="PIRSR001589-1"/>
    </source>
</evidence>
<evidence type="ECO:0000256" key="7">
    <source>
        <dbReference type="ARBA" id="ARBA00022962"/>
    </source>
</evidence>
<dbReference type="PIRSF" id="PIRSF001589">
    <property type="entry name" value="Asn_synthetase_glu-h"/>
    <property type="match status" value="1"/>
</dbReference>
<dbReference type="AlphaFoldDB" id="A0AAJ2ZAS1"/>
<dbReference type="CDD" id="cd00712">
    <property type="entry name" value="AsnB"/>
    <property type="match status" value="1"/>
</dbReference>
<feature type="binding site" evidence="10">
    <location>
        <begin position="369"/>
        <end position="370"/>
    </location>
    <ligand>
        <name>ATP</name>
        <dbReference type="ChEBI" id="CHEBI:30616"/>
    </ligand>
</feature>
<proteinExistence type="inferred from homology"/>
<dbReference type="InterPro" id="IPR006426">
    <property type="entry name" value="Asn_synth_AEB"/>
</dbReference>
<keyword evidence="9" id="KW-0028">Amino-acid biosynthesis</keyword>
<dbReference type="EMBL" id="JAAHBZ010000001">
    <property type="protein sequence ID" value="NES26755.1"/>
    <property type="molecule type" value="Genomic_DNA"/>
</dbReference>
<dbReference type="Pfam" id="PF00733">
    <property type="entry name" value="Asn_synthase"/>
    <property type="match status" value="1"/>
</dbReference>
<dbReference type="InterPro" id="IPR033738">
    <property type="entry name" value="AsnB_N"/>
</dbReference>
<comment type="catalytic activity">
    <reaction evidence="8">
        <text>L-aspartate + L-glutamine + ATP + H2O = L-asparagine + L-glutamate + AMP + diphosphate + H(+)</text>
        <dbReference type="Rhea" id="RHEA:12228"/>
        <dbReference type="ChEBI" id="CHEBI:15377"/>
        <dbReference type="ChEBI" id="CHEBI:15378"/>
        <dbReference type="ChEBI" id="CHEBI:29985"/>
        <dbReference type="ChEBI" id="CHEBI:29991"/>
        <dbReference type="ChEBI" id="CHEBI:30616"/>
        <dbReference type="ChEBI" id="CHEBI:33019"/>
        <dbReference type="ChEBI" id="CHEBI:58048"/>
        <dbReference type="ChEBI" id="CHEBI:58359"/>
        <dbReference type="ChEBI" id="CHEBI:456215"/>
        <dbReference type="EC" id="6.3.5.4"/>
    </reaction>
</comment>
<evidence type="ECO:0000256" key="10">
    <source>
        <dbReference type="PIRSR" id="PIRSR001589-2"/>
    </source>
</evidence>
<dbReference type="InterPro" id="IPR014729">
    <property type="entry name" value="Rossmann-like_a/b/a_fold"/>
</dbReference>
<organism evidence="12 15">
    <name type="scientific">Micromonospora terminaliae</name>
    <dbReference type="NCBI Taxonomy" id="1914461"/>
    <lineage>
        <taxon>Bacteria</taxon>
        <taxon>Bacillati</taxon>
        <taxon>Actinomycetota</taxon>
        <taxon>Actinomycetes</taxon>
        <taxon>Micromonosporales</taxon>
        <taxon>Micromonosporaceae</taxon>
        <taxon>Micromonospora</taxon>
    </lineage>
</organism>
<evidence type="ECO:0000256" key="2">
    <source>
        <dbReference type="ARBA" id="ARBA00005752"/>
    </source>
</evidence>
<feature type="binding site" evidence="10">
    <location>
        <position position="293"/>
    </location>
    <ligand>
        <name>ATP</name>
        <dbReference type="ChEBI" id="CHEBI:30616"/>
    </ligand>
</feature>
<reference evidence="13 14" key="1">
    <citation type="submission" date="2019-10" db="EMBL/GenBank/DDBJ databases">
        <title>Genome Sequence of Micromonospora terminaliae DSM 101760.</title>
        <authorList>
            <person name="Guo L."/>
        </authorList>
    </citation>
    <scope>NUCLEOTIDE SEQUENCE [LARGE SCALE GENOMIC DNA]</scope>
    <source>
        <strain evidence="13 14">DSM 101760</strain>
    </source>
</reference>
<dbReference type="GO" id="GO:0005524">
    <property type="term" value="F:ATP binding"/>
    <property type="evidence" value="ECO:0007669"/>
    <property type="project" value="UniProtKB-KW"/>
</dbReference>
<keyword evidence="6 9" id="KW-0061">Asparagine biosynthesis</keyword>
<dbReference type="PANTHER" id="PTHR43284:SF1">
    <property type="entry name" value="ASPARAGINE SYNTHETASE"/>
    <property type="match status" value="1"/>
</dbReference>
<evidence type="ECO:0000256" key="1">
    <source>
        <dbReference type="ARBA" id="ARBA00005187"/>
    </source>
</evidence>
<dbReference type="RefSeq" id="WP_154230034.1">
    <property type="nucleotide sequence ID" value="NZ_CP045309.1"/>
</dbReference>
<keyword evidence="7 9" id="KW-0315">Glutamine amidotransferase</keyword>
<dbReference type="NCBIfam" id="TIGR01536">
    <property type="entry name" value="asn_synth_AEB"/>
    <property type="match status" value="1"/>
</dbReference>